<feature type="transmembrane region" description="Helical" evidence="2">
    <location>
        <begin position="68"/>
        <end position="87"/>
    </location>
</feature>
<organism evidence="3 4">
    <name type="scientific">Actinacidiphila epipremni</name>
    <dbReference type="NCBI Taxonomy" id="2053013"/>
    <lineage>
        <taxon>Bacteria</taxon>
        <taxon>Bacillati</taxon>
        <taxon>Actinomycetota</taxon>
        <taxon>Actinomycetes</taxon>
        <taxon>Kitasatosporales</taxon>
        <taxon>Streptomycetaceae</taxon>
        <taxon>Actinacidiphila</taxon>
    </lineage>
</organism>
<feature type="region of interest" description="Disordered" evidence="1">
    <location>
        <begin position="1"/>
        <end position="45"/>
    </location>
</feature>
<feature type="region of interest" description="Disordered" evidence="1">
    <location>
        <begin position="291"/>
        <end position="332"/>
    </location>
</feature>
<feature type="compositionally biased region" description="Basic and acidic residues" evidence="1">
    <location>
        <begin position="25"/>
        <end position="44"/>
    </location>
</feature>
<gene>
    <name evidence="3" type="ORF">HCN08_16830</name>
</gene>
<accession>A0ABX0ZPS6</accession>
<comment type="caution">
    <text evidence="3">The sequence shown here is derived from an EMBL/GenBank/DDBJ whole genome shotgun (WGS) entry which is preliminary data.</text>
</comment>
<name>A0ABX0ZPS6_9ACTN</name>
<proteinExistence type="predicted"/>
<protein>
    <submittedName>
        <fullName evidence="3">Uncharacterized protein</fullName>
    </submittedName>
</protein>
<feature type="compositionally biased region" description="Gly residues" evidence="1">
    <location>
        <begin position="299"/>
        <end position="319"/>
    </location>
</feature>
<evidence type="ECO:0000256" key="2">
    <source>
        <dbReference type="SAM" id="Phobius"/>
    </source>
</evidence>
<dbReference type="RefSeq" id="WP_167983912.1">
    <property type="nucleotide sequence ID" value="NZ_JAATEJ010000012.1"/>
</dbReference>
<evidence type="ECO:0000313" key="4">
    <source>
        <dbReference type="Proteomes" id="UP000734511"/>
    </source>
</evidence>
<keyword evidence="2" id="KW-1133">Transmembrane helix</keyword>
<dbReference type="Proteomes" id="UP000734511">
    <property type="component" value="Unassembled WGS sequence"/>
</dbReference>
<keyword evidence="2" id="KW-0812">Transmembrane</keyword>
<evidence type="ECO:0000256" key="1">
    <source>
        <dbReference type="SAM" id="MobiDB-lite"/>
    </source>
</evidence>
<reference evidence="3 4" key="1">
    <citation type="submission" date="2020-03" db="EMBL/GenBank/DDBJ databases">
        <title>WGS of actinomycetes isolated from Thailand.</title>
        <authorList>
            <person name="Thawai C."/>
        </authorList>
    </citation>
    <scope>NUCLEOTIDE SEQUENCE [LARGE SCALE GENOMIC DNA]</scope>
    <source>
        <strain evidence="3 4">PRB2-1</strain>
    </source>
</reference>
<sequence>MADAPDDRPPGTVPGDSTGPGPGPGDRDRARIDDRLRDLAHDTEPLVVLAGPAAARSRGERRRARRRAAAVSAAAALVLGVGGWQLLPRLDATGTRTAPPAASASAAPDPVPSASALGERLLDGLLPPSSLPYPVKWQWSVAGDAEAKKITPECGVPAMAGTTATASRTFRAAMVPATAYEKVFVLPDATAAADVADGLRKEMAPTCGMSFATTDAGAWGMQLAHRSMGVSDEHTGVVVWVQSQGRYVAVLVLDSPKSPVAVGLGDEPDGPRPAGCLADSLDRMALDHYPAALPSTASGGTGGSYGSRGGTSAGKGPAQGAGPAKTLTADDC</sequence>
<dbReference type="EMBL" id="JAATEJ010000012">
    <property type="protein sequence ID" value="NJP45047.1"/>
    <property type="molecule type" value="Genomic_DNA"/>
</dbReference>
<keyword evidence="2" id="KW-0472">Membrane</keyword>
<keyword evidence="4" id="KW-1185">Reference proteome</keyword>
<evidence type="ECO:0000313" key="3">
    <source>
        <dbReference type="EMBL" id="NJP45047.1"/>
    </source>
</evidence>